<protein>
    <submittedName>
        <fullName evidence="2">Uncharacterized protein</fullName>
    </submittedName>
</protein>
<dbReference type="KEGG" id="svp:Pan189_40870"/>
<feature type="transmembrane region" description="Helical" evidence="1">
    <location>
        <begin position="6"/>
        <end position="25"/>
    </location>
</feature>
<keyword evidence="1" id="KW-0812">Transmembrane</keyword>
<organism evidence="2 3">
    <name type="scientific">Stratiformator vulcanicus</name>
    <dbReference type="NCBI Taxonomy" id="2527980"/>
    <lineage>
        <taxon>Bacteria</taxon>
        <taxon>Pseudomonadati</taxon>
        <taxon>Planctomycetota</taxon>
        <taxon>Planctomycetia</taxon>
        <taxon>Planctomycetales</taxon>
        <taxon>Planctomycetaceae</taxon>
        <taxon>Stratiformator</taxon>
    </lineage>
</organism>
<keyword evidence="1" id="KW-1133">Transmembrane helix</keyword>
<dbReference type="OrthoDB" id="239293at2"/>
<evidence type="ECO:0000313" key="2">
    <source>
        <dbReference type="EMBL" id="QDT39678.1"/>
    </source>
</evidence>
<dbReference type="Proteomes" id="UP000317318">
    <property type="component" value="Chromosome"/>
</dbReference>
<keyword evidence="1" id="KW-0472">Membrane</keyword>
<accession>A0A517R714</accession>
<keyword evidence="3" id="KW-1185">Reference proteome</keyword>
<evidence type="ECO:0000313" key="3">
    <source>
        <dbReference type="Proteomes" id="UP000317318"/>
    </source>
</evidence>
<evidence type="ECO:0000256" key="1">
    <source>
        <dbReference type="SAM" id="Phobius"/>
    </source>
</evidence>
<reference evidence="2 3" key="1">
    <citation type="submission" date="2019-02" db="EMBL/GenBank/DDBJ databases">
        <title>Deep-cultivation of Planctomycetes and their phenomic and genomic characterization uncovers novel biology.</title>
        <authorList>
            <person name="Wiegand S."/>
            <person name="Jogler M."/>
            <person name="Boedeker C."/>
            <person name="Pinto D."/>
            <person name="Vollmers J."/>
            <person name="Rivas-Marin E."/>
            <person name="Kohn T."/>
            <person name="Peeters S.H."/>
            <person name="Heuer A."/>
            <person name="Rast P."/>
            <person name="Oberbeckmann S."/>
            <person name="Bunk B."/>
            <person name="Jeske O."/>
            <person name="Meyerdierks A."/>
            <person name="Storesund J.E."/>
            <person name="Kallscheuer N."/>
            <person name="Luecker S."/>
            <person name="Lage O.M."/>
            <person name="Pohl T."/>
            <person name="Merkel B.J."/>
            <person name="Hornburger P."/>
            <person name="Mueller R.-W."/>
            <person name="Bruemmer F."/>
            <person name="Labrenz M."/>
            <person name="Spormann A.M."/>
            <person name="Op den Camp H."/>
            <person name="Overmann J."/>
            <person name="Amann R."/>
            <person name="Jetten M.S.M."/>
            <person name="Mascher T."/>
            <person name="Medema M.H."/>
            <person name="Devos D.P."/>
            <person name="Kaster A.-K."/>
            <person name="Ovreas L."/>
            <person name="Rohde M."/>
            <person name="Galperin M.Y."/>
            <person name="Jogler C."/>
        </authorList>
    </citation>
    <scope>NUCLEOTIDE SEQUENCE [LARGE SCALE GENOMIC DNA]</scope>
    <source>
        <strain evidence="2 3">Pan189</strain>
    </source>
</reference>
<name>A0A517R714_9PLAN</name>
<gene>
    <name evidence="2" type="ORF">Pan189_40870</name>
</gene>
<dbReference type="AlphaFoldDB" id="A0A517R714"/>
<proteinExistence type="predicted"/>
<dbReference type="EMBL" id="CP036268">
    <property type="protein sequence ID" value="QDT39678.1"/>
    <property type="molecule type" value="Genomic_DNA"/>
</dbReference>
<sequence>MEVIGNRLAWVVAMIVIALPVLYQFDRLDPWLAWRVYAVTKIRPRIQFLHAGKVEAEPAAAFLQRPWVSSSVGYDYSGPSGFEPPANLTNYTIRAHRWSLAEIDVPLYQADRIYVGIALGTSRIGPPLNWISKSVRTNQADFEVWRTNIKRRLKHSPDFRLRIVFRNFEPQQESVLNYYPRGMKIEPE</sequence>
<dbReference type="RefSeq" id="WP_145365802.1">
    <property type="nucleotide sequence ID" value="NZ_CP036268.1"/>
</dbReference>